<evidence type="ECO:0000256" key="3">
    <source>
        <dbReference type="ARBA" id="ARBA00022692"/>
    </source>
</evidence>
<dbReference type="InterPro" id="IPR050402">
    <property type="entry name" value="OR51/52/56-like"/>
</dbReference>
<dbReference type="PANTHER" id="PTHR26450">
    <property type="entry name" value="OLFACTORY RECEPTOR 56B1-RELATED"/>
    <property type="match status" value="1"/>
</dbReference>
<dbReference type="InterPro" id="IPR000725">
    <property type="entry name" value="Olfact_rcpt"/>
</dbReference>
<keyword evidence="4" id="KW-0552">Olfaction</keyword>
<feature type="domain" description="G-protein coupled receptors family 1 profile" evidence="9">
    <location>
        <begin position="39"/>
        <end position="253"/>
    </location>
</feature>
<feature type="transmembrane region" description="Helical" evidence="8">
    <location>
        <begin position="201"/>
        <end position="223"/>
    </location>
</feature>
<name>A0ABM2F3D2_EQUPR</name>
<evidence type="ECO:0000313" key="10">
    <source>
        <dbReference type="Proteomes" id="UP001652662"/>
    </source>
</evidence>
<dbReference type="Pfam" id="PF13853">
    <property type="entry name" value="7tm_4"/>
    <property type="match status" value="1"/>
</dbReference>
<keyword evidence="10" id="KW-1185">Reference proteome</keyword>
<feature type="transmembrane region" description="Helical" evidence="8">
    <location>
        <begin position="59"/>
        <end position="85"/>
    </location>
</feature>
<sequence length="284" mass="32480">MELNTSATSFLMIGFVGVEKAHHWVYTPLSVVYISILLGNGILIFPIRDDHNLHDPMHYFLAMLFTTDIGMTLITMPTVLCVMLMNHREISHSACFLQAYFIHSLSLVESGILLAIAYEQFIAICNSLRYTSILPNTQEIRIGVGNFIRGFVLILPLILHLYWFPGCRYHGLSHPFCLYQDLIKLACADITFNCLYPIVAMFYMVLLDCMILLCSYILILKMVLSSASREERSKALNTCVPHICCILVFYVTFIHQFGGNVPHLVHITMSYIYFLLPSFEFCHL</sequence>
<evidence type="ECO:0000313" key="11">
    <source>
        <dbReference type="RefSeq" id="XP_008523554.2"/>
    </source>
</evidence>
<proteinExistence type="predicted"/>
<dbReference type="Gene3D" id="1.20.1070.10">
    <property type="entry name" value="Rhodopsin 7-helix transmembrane proteins"/>
    <property type="match status" value="1"/>
</dbReference>
<dbReference type="RefSeq" id="XP_008523554.2">
    <property type="nucleotide sequence ID" value="XM_008525332.2"/>
</dbReference>
<dbReference type="SUPFAM" id="SSF81321">
    <property type="entry name" value="Family A G protein-coupled receptor-like"/>
    <property type="match status" value="1"/>
</dbReference>
<feature type="transmembrane region" description="Helical" evidence="8">
    <location>
        <begin position="140"/>
        <end position="163"/>
    </location>
</feature>
<evidence type="ECO:0000256" key="5">
    <source>
        <dbReference type="ARBA" id="ARBA00022989"/>
    </source>
</evidence>
<dbReference type="Proteomes" id="UP001652662">
    <property type="component" value="Chromosome 6"/>
</dbReference>
<evidence type="ECO:0000256" key="6">
    <source>
        <dbReference type="ARBA" id="ARBA00023136"/>
    </source>
</evidence>
<reference evidence="11" key="1">
    <citation type="submission" date="2025-08" db="UniProtKB">
        <authorList>
            <consortium name="RefSeq"/>
        </authorList>
    </citation>
    <scope>IDENTIFICATION</scope>
    <source>
        <tissue evidence="11">Blood</tissue>
    </source>
</reference>
<comment type="subcellular location">
    <subcellularLocation>
        <location evidence="1">Membrane</location>
        <topology evidence="1">Multi-pass membrane protein</topology>
    </subcellularLocation>
</comment>
<dbReference type="PRINTS" id="PR00245">
    <property type="entry name" value="OLFACTORYR"/>
</dbReference>
<evidence type="ECO:0000256" key="4">
    <source>
        <dbReference type="ARBA" id="ARBA00022725"/>
    </source>
</evidence>
<evidence type="ECO:0000256" key="2">
    <source>
        <dbReference type="ARBA" id="ARBA00022606"/>
    </source>
</evidence>
<feature type="transmembrane region" description="Helical" evidence="8">
    <location>
        <begin position="97"/>
        <end position="119"/>
    </location>
</feature>
<keyword evidence="3 8" id="KW-0812">Transmembrane</keyword>
<evidence type="ECO:0000256" key="7">
    <source>
        <dbReference type="ARBA" id="ARBA00023224"/>
    </source>
</evidence>
<evidence type="ECO:0000259" key="9">
    <source>
        <dbReference type="PROSITE" id="PS50262"/>
    </source>
</evidence>
<accession>A0ABM2F3D2</accession>
<gene>
    <name evidence="11" type="primary">LOC103554326</name>
</gene>
<feature type="transmembrane region" description="Helical" evidence="8">
    <location>
        <begin position="235"/>
        <end position="257"/>
    </location>
</feature>
<feature type="transmembrane region" description="Helical" evidence="8">
    <location>
        <begin position="24"/>
        <end position="47"/>
    </location>
</feature>
<dbReference type="PROSITE" id="PS50262">
    <property type="entry name" value="G_PROTEIN_RECEP_F1_2"/>
    <property type="match status" value="1"/>
</dbReference>
<protein>
    <submittedName>
        <fullName evidence="11">Olfactory receptor 51B6-like</fullName>
    </submittedName>
</protein>
<keyword evidence="6 8" id="KW-0472">Membrane</keyword>
<evidence type="ECO:0000256" key="1">
    <source>
        <dbReference type="ARBA" id="ARBA00004141"/>
    </source>
</evidence>
<keyword evidence="5 8" id="KW-1133">Transmembrane helix</keyword>
<dbReference type="InterPro" id="IPR017452">
    <property type="entry name" value="GPCR_Rhodpsn_7TM"/>
</dbReference>
<organism evidence="10 11">
    <name type="scientific">Equus przewalskii</name>
    <name type="common">Przewalski's horse</name>
    <name type="synonym">Equus caballus przewalskii</name>
    <dbReference type="NCBI Taxonomy" id="9798"/>
    <lineage>
        <taxon>Eukaryota</taxon>
        <taxon>Metazoa</taxon>
        <taxon>Chordata</taxon>
        <taxon>Craniata</taxon>
        <taxon>Vertebrata</taxon>
        <taxon>Euteleostomi</taxon>
        <taxon>Mammalia</taxon>
        <taxon>Eutheria</taxon>
        <taxon>Laurasiatheria</taxon>
        <taxon>Perissodactyla</taxon>
        <taxon>Equidae</taxon>
        <taxon>Equus</taxon>
    </lineage>
</organism>
<evidence type="ECO:0000256" key="8">
    <source>
        <dbReference type="SAM" id="Phobius"/>
    </source>
</evidence>
<keyword evidence="7" id="KW-0807">Transducer</keyword>
<keyword evidence="2" id="KW-0716">Sensory transduction</keyword>
<dbReference type="PANTHER" id="PTHR26450:SF22">
    <property type="entry name" value="OLFACTORY RECEPTOR 51B6"/>
    <property type="match status" value="1"/>
</dbReference>
<dbReference type="GeneID" id="103554326"/>